<dbReference type="EMBL" id="BMJT01000005">
    <property type="protein sequence ID" value="GGG24100.1"/>
    <property type="molecule type" value="Genomic_DNA"/>
</dbReference>
<dbReference type="Pfam" id="PF02566">
    <property type="entry name" value="OsmC"/>
    <property type="match status" value="1"/>
</dbReference>
<keyword evidence="1" id="KW-1133">Transmembrane helix</keyword>
<dbReference type="AlphaFoldDB" id="A0A917G5Q2"/>
<comment type="caution">
    <text evidence="2">The sequence shown here is derived from an EMBL/GenBank/DDBJ whole genome shotgun (WGS) entry which is preliminary data.</text>
</comment>
<evidence type="ECO:0000313" key="2">
    <source>
        <dbReference type="EMBL" id="GGG24100.1"/>
    </source>
</evidence>
<dbReference type="InterPro" id="IPR052707">
    <property type="entry name" value="OsmC_Ohr_Peroxiredoxin"/>
</dbReference>
<evidence type="ECO:0008006" key="4">
    <source>
        <dbReference type="Google" id="ProtNLM"/>
    </source>
</evidence>
<feature type="transmembrane region" description="Helical" evidence="1">
    <location>
        <begin position="47"/>
        <end position="66"/>
    </location>
</feature>
<gene>
    <name evidence="2" type="primary">ymaD</name>
    <name evidence="2" type="ORF">GCM10007425_18210</name>
</gene>
<proteinExistence type="predicted"/>
<dbReference type="RefSeq" id="WP_188614734.1">
    <property type="nucleotide sequence ID" value="NZ_BMJT01000005.1"/>
</dbReference>
<dbReference type="SUPFAM" id="SSF82784">
    <property type="entry name" value="OsmC-like"/>
    <property type="match status" value="1"/>
</dbReference>
<protein>
    <recommendedName>
        <fullName evidence="4">OsmC family protein</fullName>
    </recommendedName>
</protein>
<organism evidence="2 3">
    <name type="scientific">Lysinibacillus alkalisoli</name>
    <dbReference type="NCBI Taxonomy" id="1911548"/>
    <lineage>
        <taxon>Bacteria</taxon>
        <taxon>Bacillati</taxon>
        <taxon>Bacillota</taxon>
        <taxon>Bacilli</taxon>
        <taxon>Bacillales</taxon>
        <taxon>Bacillaceae</taxon>
        <taxon>Lysinibacillus</taxon>
    </lineage>
</organism>
<evidence type="ECO:0000313" key="3">
    <source>
        <dbReference type="Proteomes" id="UP000616608"/>
    </source>
</evidence>
<dbReference type="Gene3D" id="3.30.300.20">
    <property type="match status" value="1"/>
</dbReference>
<keyword evidence="1" id="KW-0812">Transmembrane</keyword>
<dbReference type="InterPro" id="IPR036102">
    <property type="entry name" value="OsmC/Ohrsf"/>
</dbReference>
<dbReference type="Proteomes" id="UP000616608">
    <property type="component" value="Unassembled WGS sequence"/>
</dbReference>
<dbReference type="InterPro" id="IPR015946">
    <property type="entry name" value="KH_dom-like_a/b"/>
</dbReference>
<name>A0A917G5Q2_9BACI</name>
<sequence>MHAFSIALDWQGGRNGDGEITTRHLTVPISIPKEMRGPDIGTNPDEMLVGAAATCYLITLAAMLEASRIVSRIDMRSTAFIDEAKGILTYRRIVHAPCIYIAQEQDYEKVAKLAHRAEKSCMISRALKGNVEIALQITIVKEEKL</sequence>
<reference evidence="2" key="2">
    <citation type="submission" date="2020-09" db="EMBL/GenBank/DDBJ databases">
        <authorList>
            <person name="Sun Q."/>
            <person name="Zhou Y."/>
        </authorList>
    </citation>
    <scope>NUCLEOTIDE SEQUENCE</scope>
    <source>
        <strain evidence="2">CGMCC 1.15760</strain>
    </source>
</reference>
<keyword evidence="1" id="KW-0472">Membrane</keyword>
<dbReference type="PANTHER" id="PTHR42830">
    <property type="entry name" value="OSMOTICALLY INDUCIBLE FAMILY PROTEIN"/>
    <property type="match status" value="1"/>
</dbReference>
<accession>A0A917G5Q2</accession>
<evidence type="ECO:0000256" key="1">
    <source>
        <dbReference type="SAM" id="Phobius"/>
    </source>
</evidence>
<reference evidence="2" key="1">
    <citation type="journal article" date="2014" name="Int. J. Syst. Evol. Microbiol.">
        <title>Complete genome sequence of Corynebacterium casei LMG S-19264T (=DSM 44701T), isolated from a smear-ripened cheese.</title>
        <authorList>
            <consortium name="US DOE Joint Genome Institute (JGI-PGF)"/>
            <person name="Walter F."/>
            <person name="Albersmeier A."/>
            <person name="Kalinowski J."/>
            <person name="Ruckert C."/>
        </authorList>
    </citation>
    <scope>NUCLEOTIDE SEQUENCE</scope>
    <source>
        <strain evidence="2">CGMCC 1.15760</strain>
    </source>
</reference>
<dbReference type="InterPro" id="IPR003718">
    <property type="entry name" value="OsmC/Ohr_fam"/>
</dbReference>
<dbReference type="PANTHER" id="PTHR42830:SF2">
    <property type="entry name" value="OSMC_OHR FAMILY PROTEIN"/>
    <property type="match status" value="1"/>
</dbReference>
<keyword evidence="3" id="KW-1185">Reference proteome</keyword>